<evidence type="ECO:0000256" key="2">
    <source>
        <dbReference type="ARBA" id="ARBA00022737"/>
    </source>
</evidence>
<dbReference type="Gene3D" id="2.120.10.30">
    <property type="entry name" value="TolB, C-terminal domain"/>
    <property type="match status" value="2"/>
</dbReference>
<feature type="repeat" description="NHL" evidence="6">
    <location>
        <begin position="525"/>
        <end position="566"/>
    </location>
</feature>
<dbReference type="InterPro" id="IPR050952">
    <property type="entry name" value="TRIM-NHL_E3_ligases"/>
</dbReference>
<keyword evidence="4" id="KW-0862">Zinc</keyword>
<keyword evidence="1" id="KW-0479">Metal-binding</keyword>
<evidence type="ECO:0000256" key="1">
    <source>
        <dbReference type="ARBA" id="ARBA00022723"/>
    </source>
</evidence>
<feature type="repeat" description="NHL" evidence="6">
    <location>
        <begin position="570"/>
        <end position="613"/>
    </location>
</feature>
<dbReference type="SUPFAM" id="SSF75011">
    <property type="entry name" value="3-carboxy-cis,cis-mucoante lactonizing enzyme"/>
    <property type="match status" value="1"/>
</dbReference>
<dbReference type="SUPFAM" id="SSF81296">
    <property type="entry name" value="E set domains"/>
    <property type="match status" value="2"/>
</dbReference>
<dbReference type="PANTHER" id="PTHR24104:SF48">
    <property type="entry name" value="PROTEIN WECH"/>
    <property type="match status" value="1"/>
</dbReference>
<evidence type="ECO:0000256" key="7">
    <source>
        <dbReference type="SAM" id="MobiDB-lite"/>
    </source>
</evidence>
<dbReference type="InterPro" id="IPR011042">
    <property type="entry name" value="6-blade_b-propeller_TolB-like"/>
</dbReference>
<feature type="region of interest" description="Disordered" evidence="7">
    <location>
        <begin position="108"/>
        <end position="161"/>
    </location>
</feature>
<reference evidence="9" key="1">
    <citation type="submission" date="2015-02" db="EMBL/GenBank/DDBJ databases">
        <title>Genome sequencing for Strongylocentrotus purpuratus.</title>
        <authorList>
            <person name="Murali S."/>
            <person name="Liu Y."/>
            <person name="Vee V."/>
            <person name="English A."/>
            <person name="Wang M."/>
            <person name="Skinner E."/>
            <person name="Han Y."/>
            <person name="Muzny D.M."/>
            <person name="Worley K.C."/>
            <person name="Gibbs R.A."/>
        </authorList>
    </citation>
    <scope>NUCLEOTIDE SEQUENCE</scope>
</reference>
<dbReference type="Pfam" id="PF01436">
    <property type="entry name" value="NHL"/>
    <property type="match status" value="2"/>
</dbReference>
<dbReference type="GO" id="GO:0008270">
    <property type="term" value="F:zinc ion binding"/>
    <property type="evidence" value="ECO:0007669"/>
    <property type="project" value="UniProtKB-KW"/>
</dbReference>
<name>A0A7M7P6V1_STRPU</name>
<dbReference type="InterPro" id="IPR001258">
    <property type="entry name" value="NHL_repeat"/>
</dbReference>
<dbReference type="InterPro" id="IPR013783">
    <property type="entry name" value="Ig-like_fold"/>
</dbReference>
<evidence type="ECO:0000313" key="8">
    <source>
        <dbReference type="EnsemblMetazoa" id="XP_030846685"/>
    </source>
</evidence>
<dbReference type="EnsemblMetazoa" id="XM_030990825">
    <property type="protein sequence ID" value="XP_030846685"/>
    <property type="gene ID" value="LOC100891706"/>
</dbReference>
<dbReference type="Pfam" id="PF00630">
    <property type="entry name" value="Filamin"/>
    <property type="match status" value="1"/>
</dbReference>
<evidence type="ECO:0000256" key="3">
    <source>
        <dbReference type="ARBA" id="ARBA00022771"/>
    </source>
</evidence>
<dbReference type="SMART" id="SM00557">
    <property type="entry name" value="IG_FLMN"/>
    <property type="match status" value="1"/>
</dbReference>
<keyword evidence="3" id="KW-0863">Zinc-finger</keyword>
<dbReference type="PANTHER" id="PTHR24104">
    <property type="entry name" value="E3 UBIQUITIN-PROTEIN LIGASE NHLRC1-RELATED"/>
    <property type="match status" value="1"/>
</dbReference>
<accession>A0A7M7P6V1</accession>
<keyword evidence="9" id="KW-1185">Reference proteome</keyword>
<protein>
    <submittedName>
        <fullName evidence="8">Uncharacterized protein</fullName>
    </submittedName>
</protein>
<sequence length="703" mass="78019">MSNATLYDIRSRELQLADNMEGGSERHISTALIDITPPTSPKHTIEEDAPPLSTTTADISEKPFDSMEAVRNEVREFFSKCRETLDIREQALLQQVSEERKVIKPPLLTKKRKAAKNHTHQLKVNPLGSIQEGSGSDDRDSKPYNNKEEEKQNGCNDCNESGVQMNAKDTLKIKRGRKLKTARHVDMKDENGYHPTITKNLTQFHLSKADKKEMKQFENAVQNLGLIYLGNADPSKTIAVARPALVCAKCTAKVKAIDKRGKECKQGGDSFAANMQTPDGGSIPCEILDNDNGTYTITFRPKVAGTHQLNISVSGQPIKSSPLQVKVQPVRLQAKSSFVGGPCMFGLDIPNRYRVPFGDKRDESEMERARLTPDMMNIVVRDQDGKLVDSSVVGCVCNDREVSTYNVRFLPVSPGDYDINVTLKTTGDVIAQQVIPVHTREQIGRSGSGIGELLNPTDLTVTPHGDIFVADTVENSRIQRFSSDGRHLGQFPVDFQEPALIGSDSSHIAAVFLGSKQVVVYTYDGFPVHQFGHDQLTHPHGIALNSQGNIYIIDLALQCLLIFTKVGKLITRLGQEGSKPGEFNHPHFLAIGSDDHIFVSEARNFRIQELSSIGSYVKELRSKDKMAEPGSIAITTGGHLLVHDEKSQKIQIVNLDENRFAGNLPLELIQPNTGRIDVTQDGYIIILDMFNHCLWRYRIPYES</sequence>
<feature type="repeat" description="NHL" evidence="6">
    <location>
        <begin position="440"/>
        <end position="484"/>
    </location>
</feature>
<dbReference type="Proteomes" id="UP000007110">
    <property type="component" value="Unassembled WGS sequence"/>
</dbReference>
<feature type="compositionally biased region" description="Basic and acidic residues" evidence="7">
    <location>
        <begin position="136"/>
        <end position="152"/>
    </location>
</feature>
<dbReference type="InterPro" id="IPR014756">
    <property type="entry name" value="Ig_E-set"/>
</dbReference>
<dbReference type="FunFam" id="2.120.10.30:FF:000366">
    <property type="entry name" value="Uncharacterized protein"/>
    <property type="match status" value="1"/>
</dbReference>
<dbReference type="CDD" id="cd05819">
    <property type="entry name" value="NHL"/>
    <property type="match status" value="1"/>
</dbReference>
<dbReference type="PROSITE" id="PS51125">
    <property type="entry name" value="NHL"/>
    <property type="match status" value="3"/>
</dbReference>
<feature type="region of interest" description="Disordered" evidence="7">
    <location>
        <begin position="37"/>
        <end position="61"/>
    </location>
</feature>
<dbReference type="RefSeq" id="XP_030846685.1">
    <property type="nucleotide sequence ID" value="XM_030990825.1"/>
</dbReference>
<dbReference type="AlphaFoldDB" id="A0A7M7P6V1"/>
<dbReference type="PROSITE" id="PS50194">
    <property type="entry name" value="FILAMIN_REPEAT"/>
    <property type="match status" value="1"/>
</dbReference>
<dbReference type="InterPro" id="IPR001298">
    <property type="entry name" value="Filamin/ABP280_rpt"/>
</dbReference>
<organism evidence="8 9">
    <name type="scientific">Strongylocentrotus purpuratus</name>
    <name type="common">Purple sea urchin</name>
    <dbReference type="NCBI Taxonomy" id="7668"/>
    <lineage>
        <taxon>Eukaryota</taxon>
        <taxon>Metazoa</taxon>
        <taxon>Echinodermata</taxon>
        <taxon>Eleutherozoa</taxon>
        <taxon>Echinozoa</taxon>
        <taxon>Echinoidea</taxon>
        <taxon>Euechinoidea</taxon>
        <taxon>Echinacea</taxon>
        <taxon>Camarodonta</taxon>
        <taxon>Echinidea</taxon>
        <taxon>Strongylocentrotidae</taxon>
        <taxon>Strongylocentrotus</taxon>
    </lineage>
</organism>
<dbReference type="GeneID" id="100891706"/>
<feature type="repeat" description="Filamin" evidence="5">
    <location>
        <begin position="257"/>
        <end position="327"/>
    </location>
</feature>
<keyword evidence="2" id="KW-0677">Repeat</keyword>
<reference evidence="8" key="2">
    <citation type="submission" date="2021-01" db="UniProtKB">
        <authorList>
            <consortium name="EnsemblMetazoa"/>
        </authorList>
    </citation>
    <scope>IDENTIFICATION</scope>
</reference>
<evidence type="ECO:0000256" key="4">
    <source>
        <dbReference type="ARBA" id="ARBA00022833"/>
    </source>
</evidence>
<evidence type="ECO:0000256" key="6">
    <source>
        <dbReference type="PROSITE-ProRule" id="PRU00504"/>
    </source>
</evidence>
<dbReference type="InterPro" id="IPR017868">
    <property type="entry name" value="Filamin/ABP280_repeat-like"/>
</dbReference>
<proteinExistence type="predicted"/>
<feature type="compositionally biased region" description="Basic residues" evidence="7">
    <location>
        <begin position="109"/>
        <end position="121"/>
    </location>
</feature>
<evidence type="ECO:0000313" key="9">
    <source>
        <dbReference type="Proteomes" id="UP000007110"/>
    </source>
</evidence>
<evidence type="ECO:0000256" key="5">
    <source>
        <dbReference type="PROSITE-ProRule" id="PRU00087"/>
    </source>
</evidence>
<dbReference type="Gene3D" id="2.60.40.10">
    <property type="entry name" value="Immunoglobulins"/>
    <property type="match status" value="1"/>
</dbReference>